<dbReference type="PANTHER" id="PTHR11941">
    <property type="entry name" value="ENOYL-COA HYDRATASE-RELATED"/>
    <property type="match status" value="1"/>
</dbReference>
<dbReference type="AlphaFoldDB" id="A0A381PPN6"/>
<feature type="region of interest" description="Disordered" evidence="1">
    <location>
        <begin position="236"/>
        <end position="260"/>
    </location>
</feature>
<protein>
    <recommendedName>
        <fullName evidence="3">Enoyl-CoA hydratase</fullName>
    </recommendedName>
</protein>
<dbReference type="InterPro" id="IPR029045">
    <property type="entry name" value="ClpP/crotonase-like_dom_sf"/>
</dbReference>
<dbReference type="CDD" id="cd06558">
    <property type="entry name" value="crotonase-like"/>
    <property type="match status" value="1"/>
</dbReference>
<gene>
    <name evidence="2" type="ORF">METZ01_LOCUS20287</name>
</gene>
<dbReference type="EMBL" id="UINC01001011">
    <property type="protein sequence ID" value="SUZ67433.1"/>
    <property type="molecule type" value="Genomic_DNA"/>
</dbReference>
<dbReference type="Gene3D" id="3.90.226.10">
    <property type="entry name" value="2-enoyl-CoA Hydratase, Chain A, domain 1"/>
    <property type="match status" value="1"/>
</dbReference>
<organism evidence="2">
    <name type="scientific">marine metagenome</name>
    <dbReference type="NCBI Taxonomy" id="408172"/>
    <lineage>
        <taxon>unclassified sequences</taxon>
        <taxon>metagenomes</taxon>
        <taxon>ecological metagenomes</taxon>
    </lineage>
</organism>
<name>A0A381PPN6_9ZZZZ</name>
<dbReference type="GO" id="GO:0003824">
    <property type="term" value="F:catalytic activity"/>
    <property type="evidence" value="ECO:0007669"/>
    <property type="project" value="UniProtKB-ARBA"/>
</dbReference>
<reference evidence="2" key="1">
    <citation type="submission" date="2018-05" db="EMBL/GenBank/DDBJ databases">
        <authorList>
            <person name="Lanie J.A."/>
            <person name="Ng W.-L."/>
            <person name="Kazmierczak K.M."/>
            <person name="Andrzejewski T.M."/>
            <person name="Davidsen T.M."/>
            <person name="Wayne K.J."/>
            <person name="Tettelin H."/>
            <person name="Glass J.I."/>
            <person name="Rusch D."/>
            <person name="Podicherti R."/>
            <person name="Tsui H.-C.T."/>
            <person name="Winkler M.E."/>
        </authorList>
    </citation>
    <scope>NUCLEOTIDE SEQUENCE</scope>
</reference>
<dbReference type="InterPro" id="IPR001753">
    <property type="entry name" value="Enoyl-CoA_hydra/iso"/>
</dbReference>
<dbReference type="GO" id="GO:0006635">
    <property type="term" value="P:fatty acid beta-oxidation"/>
    <property type="evidence" value="ECO:0007669"/>
    <property type="project" value="TreeGrafter"/>
</dbReference>
<evidence type="ECO:0000313" key="2">
    <source>
        <dbReference type="EMBL" id="SUZ67433.1"/>
    </source>
</evidence>
<feature type="compositionally biased region" description="Basic and acidic residues" evidence="1">
    <location>
        <begin position="240"/>
        <end position="260"/>
    </location>
</feature>
<dbReference type="SUPFAM" id="SSF52096">
    <property type="entry name" value="ClpP/crotonase"/>
    <property type="match status" value="1"/>
</dbReference>
<dbReference type="Pfam" id="PF00378">
    <property type="entry name" value="ECH_1"/>
    <property type="match status" value="1"/>
</dbReference>
<accession>A0A381PPN6</accession>
<sequence length="260" mass="27296">MADGLRVEIHGNVGMVIMDRPPHNFLNFRQIHDIADALVEMENDMSIRCAVLAAEGRSFCAGADFAGDGVGGGDDEVVGGDATLALYQGSGRLFDVTLPIVGAIQGPAVGGGLGLAMVPDIRITCPDARFSANFAALGIHQGFGMSVTLPELLGPSRAAQVLYTANRYKGEEAVLIGLADECVPSSQIRERALEVAADIAVNAPLALRAIKSTLRLGLGDRVREITQREARIQAELSASDDAKEGIASVAERRPGDFTGQ</sequence>
<dbReference type="PANTHER" id="PTHR11941:SF54">
    <property type="entry name" value="ENOYL-COA HYDRATASE, MITOCHONDRIAL"/>
    <property type="match status" value="1"/>
</dbReference>
<evidence type="ECO:0000256" key="1">
    <source>
        <dbReference type="SAM" id="MobiDB-lite"/>
    </source>
</evidence>
<evidence type="ECO:0008006" key="3">
    <source>
        <dbReference type="Google" id="ProtNLM"/>
    </source>
</evidence>
<proteinExistence type="predicted"/>